<comment type="caution">
    <text evidence="2">The sequence shown here is derived from an EMBL/GenBank/DDBJ whole genome shotgun (WGS) entry which is preliminary data.</text>
</comment>
<proteinExistence type="predicted"/>
<evidence type="ECO:0000256" key="1">
    <source>
        <dbReference type="SAM" id="MobiDB-lite"/>
    </source>
</evidence>
<sequence length="53" mass="5505">PQKGMIVTSTVLIPTSSNVRASTDTLRQQSGQLGVRRTASTPSSFMIDAASGP</sequence>
<gene>
    <name evidence="2" type="ORF">S01H1_76877</name>
</gene>
<feature type="compositionally biased region" description="Polar residues" evidence="1">
    <location>
        <begin position="26"/>
        <end position="44"/>
    </location>
</feature>
<evidence type="ECO:0000313" key="2">
    <source>
        <dbReference type="EMBL" id="GAG47318.1"/>
    </source>
</evidence>
<organism evidence="2">
    <name type="scientific">marine sediment metagenome</name>
    <dbReference type="NCBI Taxonomy" id="412755"/>
    <lineage>
        <taxon>unclassified sequences</taxon>
        <taxon>metagenomes</taxon>
        <taxon>ecological metagenomes</taxon>
    </lineage>
</organism>
<accession>X0YF59</accession>
<feature type="non-terminal residue" evidence="2">
    <location>
        <position position="1"/>
    </location>
</feature>
<dbReference type="EMBL" id="BARS01051638">
    <property type="protein sequence ID" value="GAG47318.1"/>
    <property type="molecule type" value="Genomic_DNA"/>
</dbReference>
<reference evidence="2" key="1">
    <citation type="journal article" date="2014" name="Front. Microbiol.">
        <title>High frequency of phylogenetically diverse reductive dehalogenase-homologous genes in deep subseafloor sedimentary metagenomes.</title>
        <authorList>
            <person name="Kawai M."/>
            <person name="Futagami T."/>
            <person name="Toyoda A."/>
            <person name="Takaki Y."/>
            <person name="Nishi S."/>
            <person name="Hori S."/>
            <person name="Arai W."/>
            <person name="Tsubouchi T."/>
            <person name="Morono Y."/>
            <person name="Uchiyama I."/>
            <person name="Ito T."/>
            <person name="Fujiyama A."/>
            <person name="Inagaki F."/>
            <person name="Takami H."/>
        </authorList>
    </citation>
    <scope>NUCLEOTIDE SEQUENCE</scope>
    <source>
        <strain evidence="2">Expedition CK06-06</strain>
    </source>
</reference>
<name>X0YF59_9ZZZZ</name>
<protein>
    <submittedName>
        <fullName evidence="2">Uncharacterized protein</fullName>
    </submittedName>
</protein>
<dbReference type="AlphaFoldDB" id="X0YF59"/>
<feature type="region of interest" description="Disordered" evidence="1">
    <location>
        <begin position="26"/>
        <end position="53"/>
    </location>
</feature>